<dbReference type="InterPro" id="IPR036291">
    <property type="entry name" value="NAD(P)-bd_dom_sf"/>
</dbReference>
<proteinExistence type="inferred from homology"/>
<dbReference type="Gene3D" id="3.40.50.720">
    <property type="entry name" value="NAD(P)-binding Rossmann-like Domain"/>
    <property type="match status" value="1"/>
</dbReference>
<dbReference type="PRINTS" id="PR00081">
    <property type="entry name" value="GDHRDH"/>
</dbReference>
<dbReference type="WBParaSite" id="Hba_18473">
    <property type="protein sequence ID" value="Hba_18473"/>
    <property type="gene ID" value="Hba_18473"/>
</dbReference>
<dbReference type="Pfam" id="PF13561">
    <property type="entry name" value="adh_short_C2"/>
    <property type="match status" value="1"/>
</dbReference>
<dbReference type="GO" id="GO:0004090">
    <property type="term" value="F:carbonyl reductase (NADPH) activity"/>
    <property type="evidence" value="ECO:0007669"/>
    <property type="project" value="TreeGrafter"/>
</dbReference>
<dbReference type="InterPro" id="IPR002347">
    <property type="entry name" value="SDR_fam"/>
</dbReference>
<protein>
    <submittedName>
        <fullName evidence="3">Dehydrogenase/reductase SDR family member 4</fullName>
    </submittedName>
</protein>
<dbReference type="FunFam" id="3.40.50.720:FF:000084">
    <property type="entry name" value="Short-chain dehydrogenase reductase"/>
    <property type="match status" value="1"/>
</dbReference>
<organism evidence="2 3">
    <name type="scientific">Heterorhabditis bacteriophora</name>
    <name type="common">Entomopathogenic nematode worm</name>
    <dbReference type="NCBI Taxonomy" id="37862"/>
    <lineage>
        <taxon>Eukaryota</taxon>
        <taxon>Metazoa</taxon>
        <taxon>Ecdysozoa</taxon>
        <taxon>Nematoda</taxon>
        <taxon>Chromadorea</taxon>
        <taxon>Rhabditida</taxon>
        <taxon>Rhabditina</taxon>
        <taxon>Rhabditomorpha</taxon>
        <taxon>Strongyloidea</taxon>
        <taxon>Heterorhabditidae</taxon>
        <taxon>Heterorhabditis</taxon>
    </lineage>
</organism>
<sequence>MSTCRRFEGKVAIITAATKGIGLSIAERLGQEGASVVICSRNRKNVDEAVQYLNDKGISKAGGVVCHIANPKDQKNLVDYTISQYGRIDILVNNHGINPTFGHILGKNSFIVNYISDNRYPLFLDVDDKIWDKLFEVNVKAGWQMTKLVYPHMVKNGGGSIIFNASYSAYKNPPGIAAYAVTKTTLVGLTKALANELSKDNIRVNGIAPGIIKTKMSQMLWDGNGDEGERNLVAEHEIQLGRLGVPEDCAGAVAFLASSDANYITGEVIVIAGGIHARL</sequence>
<evidence type="ECO:0000313" key="2">
    <source>
        <dbReference type="Proteomes" id="UP000095283"/>
    </source>
</evidence>
<evidence type="ECO:0000313" key="3">
    <source>
        <dbReference type="WBParaSite" id="Hba_18473"/>
    </source>
</evidence>
<dbReference type="PRINTS" id="PR00080">
    <property type="entry name" value="SDRFAMILY"/>
</dbReference>
<comment type="similarity">
    <text evidence="1">Belongs to the short-chain dehydrogenases/reductases (SDR) family.</text>
</comment>
<accession>A0A1I7XLU0</accession>
<keyword evidence="2" id="KW-1185">Reference proteome</keyword>
<dbReference type="Proteomes" id="UP000095283">
    <property type="component" value="Unplaced"/>
</dbReference>
<dbReference type="AlphaFoldDB" id="A0A1I7XLU0"/>
<name>A0A1I7XLU0_HETBA</name>
<dbReference type="PANTHER" id="PTHR43943:SF2">
    <property type="entry name" value="DEHYDROGENASE_REDUCTASE 4"/>
    <property type="match status" value="1"/>
</dbReference>
<reference evidence="3" key="1">
    <citation type="submission" date="2016-11" db="UniProtKB">
        <authorList>
            <consortium name="WormBaseParasite"/>
        </authorList>
    </citation>
    <scope>IDENTIFICATION</scope>
</reference>
<dbReference type="PANTHER" id="PTHR43943">
    <property type="entry name" value="DEHYDROGENASE/REDUCTASE (SDR FAMILY) MEMBER 4"/>
    <property type="match status" value="1"/>
</dbReference>
<dbReference type="SUPFAM" id="SSF51735">
    <property type="entry name" value="NAD(P)-binding Rossmann-fold domains"/>
    <property type="match status" value="1"/>
</dbReference>
<dbReference type="NCBIfam" id="NF005559">
    <property type="entry name" value="PRK07231.1"/>
    <property type="match status" value="1"/>
</dbReference>
<evidence type="ECO:0000256" key="1">
    <source>
        <dbReference type="ARBA" id="ARBA00006484"/>
    </source>
</evidence>